<feature type="transmembrane region" description="Helical" evidence="1">
    <location>
        <begin position="12"/>
        <end position="32"/>
    </location>
</feature>
<reference evidence="2 3" key="1">
    <citation type="submission" date="2018-02" db="EMBL/GenBank/DDBJ databases">
        <title>Genome sequence of Desulfovibrio carbinolicus DSM 3852.</title>
        <authorList>
            <person name="Wilbanks E."/>
            <person name="Skennerton C.T."/>
            <person name="Orphan V.J."/>
        </authorList>
    </citation>
    <scope>NUCLEOTIDE SEQUENCE [LARGE SCALE GENOMIC DNA]</scope>
    <source>
        <strain evidence="2 3">DSM 3852</strain>
    </source>
</reference>
<evidence type="ECO:0000313" key="2">
    <source>
        <dbReference type="EMBL" id="QAZ66412.1"/>
    </source>
</evidence>
<accession>A0A4V0YQI4</accession>
<dbReference type="AlphaFoldDB" id="A0A4V0YQI4"/>
<keyword evidence="1" id="KW-1133">Transmembrane helix</keyword>
<feature type="transmembrane region" description="Helical" evidence="1">
    <location>
        <begin position="71"/>
        <end position="100"/>
    </location>
</feature>
<protein>
    <submittedName>
        <fullName evidence="2">Uncharacterized protein</fullName>
    </submittedName>
</protein>
<dbReference type="Proteomes" id="UP000293296">
    <property type="component" value="Chromosome"/>
</dbReference>
<keyword evidence="1" id="KW-0812">Transmembrane</keyword>
<organism evidence="2 3">
    <name type="scientific">Solidesulfovibrio carbinolicus</name>
    <dbReference type="NCBI Taxonomy" id="296842"/>
    <lineage>
        <taxon>Bacteria</taxon>
        <taxon>Pseudomonadati</taxon>
        <taxon>Thermodesulfobacteriota</taxon>
        <taxon>Desulfovibrionia</taxon>
        <taxon>Desulfovibrionales</taxon>
        <taxon>Desulfovibrionaceae</taxon>
        <taxon>Solidesulfovibrio</taxon>
    </lineage>
</organism>
<proteinExistence type="predicted"/>
<evidence type="ECO:0000256" key="1">
    <source>
        <dbReference type="SAM" id="Phobius"/>
    </source>
</evidence>
<keyword evidence="3" id="KW-1185">Reference proteome</keyword>
<keyword evidence="1" id="KW-0472">Membrane</keyword>
<dbReference type="KEGG" id="dcb:C3Y92_03790"/>
<evidence type="ECO:0000313" key="3">
    <source>
        <dbReference type="Proteomes" id="UP000293296"/>
    </source>
</evidence>
<dbReference type="EMBL" id="CP026538">
    <property type="protein sequence ID" value="QAZ66412.1"/>
    <property type="molecule type" value="Genomic_DNA"/>
</dbReference>
<gene>
    <name evidence="2" type="ORF">C3Y92_03790</name>
</gene>
<name>A0A4V0YQI4_9BACT</name>
<sequence length="134" mass="14687">MADADPFERLAAFAAACLLVLWAVGSLLVALFKVGWQQLYGVWPDTTIYGILPDFLNFDLSAMPRDDLPTAVWRFVLGCDLLHVLLVVPPVLLVVCLLVLRRGHGGVLPALRRTANHFGPPPARPLSPGRPRRA</sequence>
<dbReference type="OrthoDB" id="5459971at2"/>
<dbReference type="RefSeq" id="WP_129349652.1">
    <property type="nucleotide sequence ID" value="NZ_CP026538.1"/>
</dbReference>